<evidence type="ECO:0008006" key="3">
    <source>
        <dbReference type="Google" id="ProtNLM"/>
    </source>
</evidence>
<evidence type="ECO:0000313" key="2">
    <source>
        <dbReference type="Proteomes" id="UP000031668"/>
    </source>
</evidence>
<gene>
    <name evidence="1" type="ORF">RF11_01375</name>
</gene>
<comment type="caution">
    <text evidence="1">The sequence shown here is derived from an EMBL/GenBank/DDBJ whole genome shotgun (WGS) entry which is preliminary data.</text>
</comment>
<dbReference type="PANTHER" id="PTHR37984">
    <property type="entry name" value="PROTEIN CBG26694"/>
    <property type="match status" value="1"/>
</dbReference>
<evidence type="ECO:0000313" key="1">
    <source>
        <dbReference type="EMBL" id="KII71831.1"/>
    </source>
</evidence>
<dbReference type="OrthoDB" id="5988675at2759"/>
<dbReference type="InterPro" id="IPR036397">
    <property type="entry name" value="RNaseH_sf"/>
</dbReference>
<protein>
    <recommendedName>
        <fullName evidence="3">Integrase catalytic domain-containing protein</fullName>
    </recommendedName>
</protein>
<dbReference type="InterPro" id="IPR012337">
    <property type="entry name" value="RNaseH-like_sf"/>
</dbReference>
<reference evidence="1 2" key="1">
    <citation type="journal article" date="2014" name="Genome Biol. Evol.">
        <title>The genome of the myxosporean Thelohanellus kitauei shows adaptations to nutrient acquisition within its fish host.</title>
        <authorList>
            <person name="Yang Y."/>
            <person name="Xiong J."/>
            <person name="Zhou Z."/>
            <person name="Huo F."/>
            <person name="Miao W."/>
            <person name="Ran C."/>
            <person name="Liu Y."/>
            <person name="Zhang J."/>
            <person name="Feng J."/>
            <person name="Wang M."/>
            <person name="Wang M."/>
            <person name="Wang L."/>
            <person name="Yao B."/>
        </authorList>
    </citation>
    <scope>NUCLEOTIDE SEQUENCE [LARGE SCALE GENOMIC DNA]</scope>
    <source>
        <strain evidence="1">Wuqing</strain>
    </source>
</reference>
<dbReference type="Gene3D" id="3.30.420.10">
    <property type="entry name" value="Ribonuclease H-like superfamily/Ribonuclease H"/>
    <property type="match status" value="1"/>
</dbReference>
<name>A0A0C2MWV1_THEKT</name>
<dbReference type="Proteomes" id="UP000031668">
    <property type="component" value="Unassembled WGS sequence"/>
</dbReference>
<sequence>MERSQQLQKFWKMKSFREFGLPNTIHSDPGHQYECVLSKQVCKESGINKSKTTEYHLQGNRAAARCVPKAAMGQNIKSCFFELRNLIHESPKYFAFEIIYGREPRLFADLLQSLHLDHKKSKRTFVTNL</sequence>
<dbReference type="AlphaFoldDB" id="A0A0C2MWV1"/>
<dbReference type="SUPFAM" id="SSF53098">
    <property type="entry name" value="Ribonuclease H-like"/>
    <property type="match status" value="1"/>
</dbReference>
<dbReference type="InterPro" id="IPR050951">
    <property type="entry name" value="Retrovirus_Pol_polyprotein"/>
</dbReference>
<dbReference type="PANTHER" id="PTHR37984:SF5">
    <property type="entry name" value="PROTEIN NYNRIN-LIKE"/>
    <property type="match status" value="1"/>
</dbReference>
<keyword evidence="2" id="KW-1185">Reference proteome</keyword>
<dbReference type="EMBL" id="JWZT01001610">
    <property type="protein sequence ID" value="KII71831.1"/>
    <property type="molecule type" value="Genomic_DNA"/>
</dbReference>
<accession>A0A0C2MWV1</accession>
<proteinExistence type="predicted"/>
<organism evidence="1 2">
    <name type="scientific">Thelohanellus kitauei</name>
    <name type="common">Myxosporean</name>
    <dbReference type="NCBI Taxonomy" id="669202"/>
    <lineage>
        <taxon>Eukaryota</taxon>
        <taxon>Metazoa</taxon>
        <taxon>Cnidaria</taxon>
        <taxon>Myxozoa</taxon>
        <taxon>Myxosporea</taxon>
        <taxon>Bivalvulida</taxon>
        <taxon>Platysporina</taxon>
        <taxon>Myxobolidae</taxon>
        <taxon>Thelohanellus</taxon>
    </lineage>
</organism>
<dbReference type="GO" id="GO:0003676">
    <property type="term" value="F:nucleic acid binding"/>
    <property type="evidence" value="ECO:0007669"/>
    <property type="project" value="InterPro"/>
</dbReference>